<reference evidence="7 8" key="1">
    <citation type="submission" date="2019-03" db="EMBL/GenBank/DDBJ databases">
        <title>Draft Genome Sequence of Massilia arenosa sp. nov., a Novel Massilia Species Isolated from a Sandy-loam Maize Soil.</title>
        <authorList>
            <person name="Raths R."/>
            <person name="Peta V."/>
            <person name="Bucking H."/>
        </authorList>
    </citation>
    <scope>NUCLEOTIDE SEQUENCE [LARGE SCALE GENOMIC DNA]</scope>
    <source>
        <strain evidence="7 8">MC02</strain>
    </source>
</reference>
<dbReference type="Gene3D" id="1.10.10.10">
    <property type="entry name" value="Winged helix-like DNA-binding domain superfamily/Winged helix DNA-binding domain"/>
    <property type="match status" value="1"/>
</dbReference>
<dbReference type="InterPro" id="IPR036388">
    <property type="entry name" value="WH-like_DNA-bd_sf"/>
</dbReference>
<dbReference type="GO" id="GO:0003677">
    <property type="term" value="F:DNA binding"/>
    <property type="evidence" value="ECO:0007669"/>
    <property type="project" value="UniProtKB-KW"/>
</dbReference>
<dbReference type="GO" id="GO:0008483">
    <property type="term" value="F:transaminase activity"/>
    <property type="evidence" value="ECO:0007669"/>
    <property type="project" value="UniProtKB-KW"/>
</dbReference>
<proteinExistence type="inferred from homology"/>
<feature type="domain" description="HTH gntR-type" evidence="6">
    <location>
        <begin position="18"/>
        <end position="86"/>
    </location>
</feature>
<dbReference type="InterPro" id="IPR000524">
    <property type="entry name" value="Tscrpt_reg_HTH_GntR"/>
</dbReference>
<dbReference type="GO" id="GO:0030170">
    <property type="term" value="F:pyridoxal phosphate binding"/>
    <property type="evidence" value="ECO:0007669"/>
    <property type="project" value="InterPro"/>
</dbReference>
<dbReference type="CDD" id="cd00609">
    <property type="entry name" value="AAT_like"/>
    <property type="match status" value="1"/>
</dbReference>
<dbReference type="RefSeq" id="WP_135207878.1">
    <property type="nucleotide sequence ID" value="NZ_SPVF01000180.1"/>
</dbReference>
<dbReference type="OrthoDB" id="9804020at2"/>
<dbReference type="InterPro" id="IPR015424">
    <property type="entry name" value="PyrdxlP-dep_Trfase"/>
</dbReference>
<keyword evidence="2" id="KW-0663">Pyridoxal phosphate</keyword>
<dbReference type="PRINTS" id="PR00035">
    <property type="entry name" value="HTHGNTR"/>
</dbReference>
<dbReference type="InterPro" id="IPR051446">
    <property type="entry name" value="HTH_trans_reg/aminotransferase"/>
</dbReference>
<evidence type="ECO:0000256" key="1">
    <source>
        <dbReference type="ARBA" id="ARBA00005384"/>
    </source>
</evidence>
<dbReference type="SUPFAM" id="SSF53383">
    <property type="entry name" value="PLP-dependent transferases"/>
    <property type="match status" value="1"/>
</dbReference>
<evidence type="ECO:0000256" key="3">
    <source>
        <dbReference type="ARBA" id="ARBA00023015"/>
    </source>
</evidence>
<dbReference type="Pfam" id="PF00155">
    <property type="entry name" value="Aminotran_1_2"/>
    <property type="match status" value="1"/>
</dbReference>
<comment type="caution">
    <text evidence="7">The sequence shown here is derived from an EMBL/GenBank/DDBJ whole genome shotgun (WGS) entry which is preliminary data.</text>
</comment>
<evidence type="ECO:0000256" key="2">
    <source>
        <dbReference type="ARBA" id="ARBA00022898"/>
    </source>
</evidence>
<accession>A0A4Y9S8B2</accession>
<evidence type="ECO:0000259" key="6">
    <source>
        <dbReference type="PROSITE" id="PS50949"/>
    </source>
</evidence>
<sequence>MHIADILSSVPLDAQARAPLFQQLGAGIRAAILDGAIAPGMRLPPTRTLCTLLGVSRQTVLSAYEQLTAEGYLEGTVGRGTFVAAHLPGRTQAPTQPARAVRGLSARGRAFAASMRGVRHHDQPARAFRASMPALELFPFDVWNRLEARRRRHPDHHFGYGDPAGYLPLRERLCEYLGAARGVRCTPEQVIITSGSQQALYVLAVTTLDEGDEVWLESPGYQGACAPLRAAGASIRTVPVAEDGLDLAWAERRLPPARLVFTTPSHHLPLGVTMSLPRRLELLAWARRHRAWIVEDDYDSEYRYNGPPLPSLQSLDHAGCVIYVGTLSKVLFPGLRLGYLVVPPGLAEDIARAKAVIDRHSPIVPQMALADFIAQGHFARHIRRTRAAYAERRAVLLRELDRHVPDLLRCGPSDAGLDLCTHFRIPLDEADVVRRCAAAGIELRGLAYYRNPNAVKACDVPPGLLLGFSSVPPDAIRDAVPRLAGALADAAAAVEGARRLR</sequence>
<keyword evidence="5" id="KW-0804">Transcription</keyword>
<gene>
    <name evidence="7" type="ORF">E4L96_14175</name>
</gene>
<dbReference type="SUPFAM" id="SSF46785">
    <property type="entry name" value="Winged helix' DNA-binding domain"/>
    <property type="match status" value="1"/>
</dbReference>
<dbReference type="Pfam" id="PF00392">
    <property type="entry name" value="GntR"/>
    <property type="match status" value="1"/>
</dbReference>
<name>A0A4Y9S8B2_9BURK</name>
<dbReference type="AlphaFoldDB" id="A0A4Y9S8B2"/>
<dbReference type="CDD" id="cd07377">
    <property type="entry name" value="WHTH_GntR"/>
    <property type="match status" value="1"/>
</dbReference>
<keyword evidence="8" id="KW-1185">Reference proteome</keyword>
<dbReference type="InterPro" id="IPR036390">
    <property type="entry name" value="WH_DNA-bd_sf"/>
</dbReference>
<evidence type="ECO:0000313" key="7">
    <source>
        <dbReference type="EMBL" id="TFW17583.1"/>
    </source>
</evidence>
<keyword evidence="4" id="KW-0238">DNA-binding</keyword>
<dbReference type="PANTHER" id="PTHR46577">
    <property type="entry name" value="HTH-TYPE TRANSCRIPTIONAL REGULATORY PROTEIN GABR"/>
    <property type="match status" value="1"/>
</dbReference>
<dbReference type="GO" id="GO:0003700">
    <property type="term" value="F:DNA-binding transcription factor activity"/>
    <property type="evidence" value="ECO:0007669"/>
    <property type="project" value="InterPro"/>
</dbReference>
<dbReference type="SMART" id="SM00345">
    <property type="entry name" value="HTH_GNTR"/>
    <property type="match status" value="1"/>
</dbReference>
<dbReference type="Proteomes" id="UP000298438">
    <property type="component" value="Unassembled WGS sequence"/>
</dbReference>
<organism evidence="7 8">
    <name type="scientific">Zemynaea arenosa</name>
    <dbReference type="NCBI Taxonomy" id="2561931"/>
    <lineage>
        <taxon>Bacteria</taxon>
        <taxon>Pseudomonadati</taxon>
        <taxon>Pseudomonadota</taxon>
        <taxon>Betaproteobacteria</taxon>
        <taxon>Burkholderiales</taxon>
        <taxon>Oxalobacteraceae</taxon>
        <taxon>Telluria group</taxon>
        <taxon>Zemynaea</taxon>
    </lineage>
</organism>
<keyword evidence="7" id="KW-0808">Transferase</keyword>
<evidence type="ECO:0000313" key="8">
    <source>
        <dbReference type="Proteomes" id="UP000298438"/>
    </source>
</evidence>
<protein>
    <submittedName>
        <fullName evidence="7">PLP-dependent aminotransferase family protein</fullName>
    </submittedName>
</protein>
<evidence type="ECO:0000256" key="5">
    <source>
        <dbReference type="ARBA" id="ARBA00023163"/>
    </source>
</evidence>
<dbReference type="EMBL" id="SPVF01000180">
    <property type="protein sequence ID" value="TFW17583.1"/>
    <property type="molecule type" value="Genomic_DNA"/>
</dbReference>
<evidence type="ECO:0000256" key="4">
    <source>
        <dbReference type="ARBA" id="ARBA00023125"/>
    </source>
</evidence>
<dbReference type="PROSITE" id="PS50949">
    <property type="entry name" value="HTH_GNTR"/>
    <property type="match status" value="1"/>
</dbReference>
<keyword evidence="3" id="KW-0805">Transcription regulation</keyword>
<dbReference type="InterPro" id="IPR015421">
    <property type="entry name" value="PyrdxlP-dep_Trfase_major"/>
</dbReference>
<keyword evidence="7" id="KW-0032">Aminotransferase</keyword>
<dbReference type="Gene3D" id="3.40.640.10">
    <property type="entry name" value="Type I PLP-dependent aspartate aminotransferase-like (Major domain)"/>
    <property type="match status" value="1"/>
</dbReference>
<dbReference type="InterPro" id="IPR004839">
    <property type="entry name" value="Aminotransferase_I/II_large"/>
</dbReference>
<comment type="similarity">
    <text evidence="1">In the C-terminal section; belongs to the class-I pyridoxal-phosphate-dependent aminotransferase family.</text>
</comment>
<dbReference type="PANTHER" id="PTHR46577:SF1">
    <property type="entry name" value="HTH-TYPE TRANSCRIPTIONAL REGULATORY PROTEIN GABR"/>
    <property type="match status" value="1"/>
</dbReference>